<dbReference type="EMBL" id="BMAO01011506">
    <property type="protein sequence ID" value="GFQ74230.1"/>
    <property type="molecule type" value="Genomic_DNA"/>
</dbReference>
<protein>
    <submittedName>
        <fullName evidence="1">Uncharacterized protein</fullName>
    </submittedName>
</protein>
<gene>
    <name evidence="1" type="ORF">TNCT_224551</name>
    <name evidence="2" type="ORF">TNCT_376731</name>
</gene>
<organism evidence="1 3">
    <name type="scientific">Trichonephila clavata</name>
    <name type="common">Joro spider</name>
    <name type="synonym">Nephila clavata</name>
    <dbReference type="NCBI Taxonomy" id="2740835"/>
    <lineage>
        <taxon>Eukaryota</taxon>
        <taxon>Metazoa</taxon>
        <taxon>Ecdysozoa</taxon>
        <taxon>Arthropoda</taxon>
        <taxon>Chelicerata</taxon>
        <taxon>Arachnida</taxon>
        <taxon>Araneae</taxon>
        <taxon>Araneomorphae</taxon>
        <taxon>Entelegynae</taxon>
        <taxon>Araneoidea</taxon>
        <taxon>Nephilidae</taxon>
        <taxon>Trichonephila</taxon>
    </lineage>
</organism>
<dbReference type="EMBL" id="BMAO01035209">
    <property type="protein sequence ID" value="GFR02072.1"/>
    <property type="molecule type" value="Genomic_DNA"/>
</dbReference>
<sequence>MEVLEAAEELFGNELGEPRLQRPPRLHLPRAVSVAALRMRTGHHYLAAPFTASMSYHHQSASFVATVL</sequence>
<keyword evidence="3" id="KW-1185">Reference proteome</keyword>
<evidence type="ECO:0000313" key="1">
    <source>
        <dbReference type="EMBL" id="GFQ74230.1"/>
    </source>
</evidence>
<reference evidence="1" key="1">
    <citation type="submission" date="2020-07" db="EMBL/GenBank/DDBJ databases">
        <title>Multicomponent nature underlies the extraordinary mechanical properties of spider dragline silk.</title>
        <authorList>
            <person name="Kono N."/>
            <person name="Nakamura H."/>
            <person name="Mori M."/>
            <person name="Yoshida Y."/>
            <person name="Ohtoshi R."/>
            <person name="Malay A.D."/>
            <person name="Moran D.A.P."/>
            <person name="Tomita M."/>
            <person name="Numata K."/>
            <person name="Arakawa K."/>
        </authorList>
    </citation>
    <scope>NUCLEOTIDE SEQUENCE</scope>
</reference>
<proteinExistence type="predicted"/>
<accession>A0A8X6F904</accession>
<evidence type="ECO:0000313" key="2">
    <source>
        <dbReference type="EMBL" id="GFR02072.1"/>
    </source>
</evidence>
<name>A0A8X6F904_TRICU</name>
<comment type="caution">
    <text evidence="1">The sequence shown here is derived from an EMBL/GenBank/DDBJ whole genome shotgun (WGS) entry which is preliminary data.</text>
</comment>
<dbReference type="Proteomes" id="UP000887116">
    <property type="component" value="Unassembled WGS sequence"/>
</dbReference>
<evidence type="ECO:0000313" key="3">
    <source>
        <dbReference type="Proteomes" id="UP000887116"/>
    </source>
</evidence>
<dbReference type="AlphaFoldDB" id="A0A8X6F904"/>